<comment type="caution">
    <text evidence="4">The sequence shown here is derived from an EMBL/GenBank/DDBJ whole genome shotgun (WGS) entry which is preliminary data.</text>
</comment>
<dbReference type="Proteomes" id="UP000315252">
    <property type="component" value="Unassembled WGS sequence"/>
</dbReference>
<evidence type="ECO:0000313" key="5">
    <source>
        <dbReference type="Proteomes" id="UP000315252"/>
    </source>
</evidence>
<keyword evidence="1 4" id="KW-0808">Transferase</keyword>
<dbReference type="SUPFAM" id="SSF53448">
    <property type="entry name" value="Nucleotide-diphospho-sugar transferases"/>
    <property type="match status" value="1"/>
</dbReference>
<dbReference type="PANTHER" id="PTHR43685">
    <property type="entry name" value="GLYCOSYLTRANSFERASE"/>
    <property type="match status" value="1"/>
</dbReference>
<name>A0A545TWR9_9PROT</name>
<accession>A0A545TWR9</accession>
<gene>
    <name evidence="4" type="ORF">FKG95_05280</name>
</gene>
<dbReference type="Gene3D" id="3.90.550.10">
    <property type="entry name" value="Spore Coat Polysaccharide Biosynthesis Protein SpsA, Chain A"/>
    <property type="match status" value="1"/>
</dbReference>
<feature type="domain" description="Glycosyltransferase 2-like" evidence="2">
    <location>
        <begin position="11"/>
        <end position="159"/>
    </location>
</feature>
<dbReference type="OrthoDB" id="6383742at2"/>
<dbReference type="AlphaFoldDB" id="A0A545TWR9"/>
<dbReference type="EMBL" id="VHSH01000002">
    <property type="protein sequence ID" value="TQV81663.1"/>
    <property type="molecule type" value="Genomic_DNA"/>
</dbReference>
<reference evidence="4 5" key="1">
    <citation type="submission" date="2019-06" db="EMBL/GenBank/DDBJ databases">
        <title>Whole genome sequence for Rhodospirillaceae sp. R148.</title>
        <authorList>
            <person name="Wang G."/>
        </authorList>
    </citation>
    <scope>NUCLEOTIDE SEQUENCE [LARGE SCALE GENOMIC DNA]</scope>
    <source>
        <strain evidence="4 5">R148</strain>
    </source>
</reference>
<dbReference type="InterPro" id="IPR050834">
    <property type="entry name" value="Glycosyltransf_2"/>
</dbReference>
<evidence type="ECO:0000256" key="1">
    <source>
        <dbReference type="ARBA" id="ARBA00022679"/>
    </source>
</evidence>
<evidence type="ECO:0000313" key="4">
    <source>
        <dbReference type="EMBL" id="TQV81663.1"/>
    </source>
</evidence>
<proteinExistence type="predicted"/>
<dbReference type="Pfam" id="PF02709">
    <property type="entry name" value="Glyco_transf_7C"/>
    <property type="match status" value="1"/>
</dbReference>
<dbReference type="InterPro" id="IPR029044">
    <property type="entry name" value="Nucleotide-diphossugar_trans"/>
</dbReference>
<evidence type="ECO:0000259" key="2">
    <source>
        <dbReference type="Pfam" id="PF00535"/>
    </source>
</evidence>
<dbReference type="GO" id="GO:0016740">
    <property type="term" value="F:transferase activity"/>
    <property type="evidence" value="ECO:0007669"/>
    <property type="project" value="UniProtKB-KW"/>
</dbReference>
<dbReference type="InterPro" id="IPR027791">
    <property type="entry name" value="Galactosyl_T_C"/>
</dbReference>
<dbReference type="InterPro" id="IPR001173">
    <property type="entry name" value="Glyco_trans_2-like"/>
</dbReference>
<dbReference type="PANTHER" id="PTHR43685:SF3">
    <property type="entry name" value="SLR2126 PROTEIN"/>
    <property type="match status" value="1"/>
</dbReference>
<dbReference type="RefSeq" id="WP_142895294.1">
    <property type="nucleotide sequence ID" value="NZ_ML660053.1"/>
</dbReference>
<protein>
    <submittedName>
        <fullName evidence="4">Glycosyltransferase</fullName>
    </submittedName>
</protein>
<organism evidence="4 5">
    <name type="scientific">Denitrobaculum tricleocarpae</name>
    <dbReference type="NCBI Taxonomy" id="2591009"/>
    <lineage>
        <taxon>Bacteria</taxon>
        <taxon>Pseudomonadati</taxon>
        <taxon>Pseudomonadota</taxon>
        <taxon>Alphaproteobacteria</taxon>
        <taxon>Rhodospirillales</taxon>
        <taxon>Rhodospirillaceae</taxon>
        <taxon>Denitrobaculum</taxon>
    </lineage>
</organism>
<dbReference type="Pfam" id="PF00535">
    <property type="entry name" value="Glycos_transf_2"/>
    <property type="match status" value="1"/>
</dbReference>
<sequence length="290" mass="33317">MRAITESPAASVIVTTYNWPEALAMVLESLRLQTNRDFEIVIADDGSRQETRDLVERFRESSSLPVKHFWQADEGYRPSRSRNGAAKLASGKYLIFIDGDCCLLPDFVDSHLALAEEGWFVAGRRCYIRSGPTERIFRKSSKIYRWPKMLWFLLALTGRCNRPFQFLPLPVSEEKRKRRPKAWEKVQTCNLGLWRKDFVAADGFDISYHGHGLEDSDFVLRLIRTGVQRKDGDYTSPVLHLFHRRRDSTTADGVHPNALRFAELERSDRYLPVSGYKDTLAQEAGSANQQ</sequence>
<keyword evidence="5" id="KW-1185">Reference proteome</keyword>
<evidence type="ECO:0000259" key="3">
    <source>
        <dbReference type="Pfam" id="PF02709"/>
    </source>
</evidence>
<feature type="domain" description="Galactosyltransferase C-terminal" evidence="3">
    <location>
        <begin position="178"/>
        <end position="243"/>
    </location>
</feature>
<dbReference type="CDD" id="cd06420">
    <property type="entry name" value="GT2_Chondriotin_Pol_N"/>
    <property type="match status" value="1"/>
</dbReference>